<protein>
    <recommendedName>
        <fullName evidence="3">Response regulator receiver domain-containing protein</fullName>
    </recommendedName>
</protein>
<dbReference type="EMBL" id="CP080096">
    <property type="protein sequence ID" value="QYD73437.1"/>
    <property type="molecule type" value="Genomic_DNA"/>
</dbReference>
<accession>A0ABX8V1H8</accession>
<proteinExistence type="predicted"/>
<sequence length="233" mass="25636">MTTKECTRAIASPCEDDARKPRAPVTAHVNAHLTDFPAAAPAGISAKACREFEASLAKLQAVTEQMQHTEDADGIDSMAFARALESYQRARLVWLSNEIMLRSSAVCMPVRVPAPERVLSLHCAEPVAASYEILLRINGYPVMSLDELGGLDALLDHFAPQAVLLDLDERFGMKFACIVRAREWQRQQDGLRDMRIVGLASPRLAQTHIPLVDIMIGKPAQLGELVDAIHAHY</sequence>
<evidence type="ECO:0008006" key="3">
    <source>
        <dbReference type="Google" id="ProtNLM"/>
    </source>
</evidence>
<dbReference type="Proteomes" id="UP000826462">
    <property type="component" value="Chromosome 2"/>
</dbReference>
<evidence type="ECO:0000313" key="1">
    <source>
        <dbReference type="EMBL" id="QYD73437.1"/>
    </source>
</evidence>
<dbReference type="RefSeq" id="WP_219803205.1">
    <property type="nucleotide sequence ID" value="NZ_CP080096.1"/>
</dbReference>
<name>A0ABX8V1H8_9BURK</name>
<evidence type="ECO:0000313" key="2">
    <source>
        <dbReference type="Proteomes" id="UP000826462"/>
    </source>
</evidence>
<keyword evidence="2" id="KW-1185">Reference proteome</keyword>
<reference evidence="1 2" key="1">
    <citation type="submission" date="2021-07" db="EMBL/GenBank/DDBJ databases">
        <title>Paraburkholderia edwinii protects Aspergillus sp. from phenazines by acting as a toxin sponge.</title>
        <authorList>
            <person name="Dahlstrom K.M."/>
            <person name="Newman D.K."/>
        </authorList>
    </citation>
    <scope>NUCLEOTIDE SEQUENCE [LARGE SCALE GENOMIC DNA]</scope>
    <source>
        <strain evidence="1 2">Pe01</strain>
    </source>
</reference>
<gene>
    <name evidence="1" type="ORF">KZJ38_27815</name>
</gene>
<organism evidence="1 2">
    <name type="scientific">Paraburkholderia edwinii</name>
    <dbReference type="NCBI Taxonomy" id="2861782"/>
    <lineage>
        <taxon>Bacteria</taxon>
        <taxon>Pseudomonadati</taxon>
        <taxon>Pseudomonadota</taxon>
        <taxon>Betaproteobacteria</taxon>
        <taxon>Burkholderiales</taxon>
        <taxon>Burkholderiaceae</taxon>
        <taxon>Paraburkholderia</taxon>
    </lineage>
</organism>